<name>A0A5J4WWN1_9EUKA</name>
<dbReference type="EMBL" id="SNRW01000750">
    <property type="protein sequence ID" value="KAA6399448.1"/>
    <property type="molecule type" value="Genomic_DNA"/>
</dbReference>
<dbReference type="AlphaFoldDB" id="A0A5J4WWN1"/>
<sequence length="316" mass="35291">MTEQNKEQQESTAHVEHSRKPAQASQTLPGSIRTTSQMSNVQLQRSLPNSSDGPRFVDGKPARKTKPSFDAYIDYHYWMVNQYSRSPGPIYNVMDALRKNIYPAEHVRPFAKDDRVKHFVWHTPSLGVGAYKPPEMPPNALEEPKYSVPKDKRNTGMINITNYQGQFKDPFDPAMLSTVERAANIGFSKDDRLKHFVTHTPSPGAGAYKPPDKMPDALEDPRYSMPKGERNTGMINTTNYKGQFKDPQNITLLSTSTAPVIPAFSKDDRVKHFVTHTPSLGVGAYNPPALVGVHPSNKSGGTFSLAVRDPSEIFFM</sequence>
<dbReference type="Proteomes" id="UP000324800">
    <property type="component" value="Unassembled WGS sequence"/>
</dbReference>
<evidence type="ECO:0000313" key="2">
    <source>
        <dbReference type="EMBL" id="KAA6399448.1"/>
    </source>
</evidence>
<feature type="region of interest" description="Disordered" evidence="1">
    <location>
        <begin position="1"/>
        <end position="63"/>
    </location>
</feature>
<evidence type="ECO:0000313" key="3">
    <source>
        <dbReference type="Proteomes" id="UP000324800"/>
    </source>
</evidence>
<accession>A0A5J4WWN1</accession>
<reference evidence="2 3" key="1">
    <citation type="submission" date="2019-03" db="EMBL/GenBank/DDBJ databases">
        <title>Single cell metagenomics reveals metabolic interactions within the superorganism composed of flagellate Streblomastix strix and complex community of Bacteroidetes bacteria on its surface.</title>
        <authorList>
            <person name="Treitli S.C."/>
            <person name="Kolisko M."/>
            <person name="Husnik F."/>
            <person name="Keeling P."/>
            <person name="Hampl V."/>
        </authorList>
    </citation>
    <scope>NUCLEOTIDE SEQUENCE [LARGE SCALE GENOMIC DNA]</scope>
    <source>
        <strain evidence="2">ST1C</strain>
    </source>
</reference>
<feature type="compositionally biased region" description="Basic and acidic residues" evidence="1">
    <location>
        <begin position="1"/>
        <end position="19"/>
    </location>
</feature>
<evidence type="ECO:0000256" key="1">
    <source>
        <dbReference type="SAM" id="MobiDB-lite"/>
    </source>
</evidence>
<organism evidence="2 3">
    <name type="scientific">Streblomastix strix</name>
    <dbReference type="NCBI Taxonomy" id="222440"/>
    <lineage>
        <taxon>Eukaryota</taxon>
        <taxon>Metamonada</taxon>
        <taxon>Preaxostyla</taxon>
        <taxon>Oxymonadida</taxon>
        <taxon>Streblomastigidae</taxon>
        <taxon>Streblomastix</taxon>
    </lineage>
</organism>
<comment type="caution">
    <text evidence="2">The sequence shown here is derived from an EMBL/GenBank/DDBJ whole genome shotgun (WGS) entry which is preliminary data.</text>
</comment>
<gene>
    <name evidence="2" type="ORF">EZS28_005020</name>
</gene>
<feature type="compositionally biased region" description="Polar residues" evidence="1">
    <location>
        <begin position="23"/>
        <end position="52"/>
    </location>
</feature>
<proteinExistence type="predicted"/>
<protein>
    <submittedName>
        <fullName evidence="2">Uncharacterized protein</fullName>
    </submittedName>
</protein>